<dbReference type="AlphaFoldDB" id="A0A7W9LA09"/>
<dbReference type="EMBL" id="JACHMB010000001">
    <property type="protein sequence ID" value="MBB5776008.1"/>
    <property type="molecule type" value="Genomic_DNA"/>
</dbReference>
<dbReference type="RefSeq" id="WP_185069602.1">
    <property type="nucleotide sequence ID" value="NZ_JACHMB010000001.1"/>
</dbReference>
<accession>A0A7W9LA09</accession>
<protein>
    <submittedName>
        <fullName evidence="1">Uncharacterized protein</fullName>
    </submittedName>
</protein>
<dbReference type="Proteomes" id="UP000579153">
    <property type="component" value="Unassembled WGS sequence"/>
</dbReference>
<evidence type="ECO:0000313" key="1">
    <source>
        <dbReference type="EMBL" id="MBB5776008.1"/>
    </source>
</evidence>
<name>A0A7W9LA09_9ACTN</name>
<comment type="caution">
    <text evidence="1">The sequence shown here is derived from an EMBL/GenBank/DDBJ whole genome shotgun (WGS) entry which is preliminary data.</text>
</comment>
<organism evidence="1 2">
    <name type="scientific">Nonomuraea jabiensis</name>
    <dbReference type="NCBI Taxonomy" id="882448"/>
    <lineage>
        <taxon>Bacteria</taxon>
        <taxon>Bacillati</taxon>
        <taxon>Actinomycetota</taxon>
        <taxon>Actinomycetes</taxon>
        <taxon>Streptosporangiales</taxon>
        <taxon>Streptosporangiaceae</taxon>
        <taxon>Nonomuraea</taxon>
    </lineage>
</organism>
<gene>
    <name evidence="1" type="ORF">HD596_002764</name>
</gene>
<proteinExistence type="predicted"/>
<keyword evidence="2" id="KW-1185">Reference proteome</keyword>
<evidence type="ECO:0000313" key="2">
    <source>
        <dbReference type="Proteomes" id="UP000579153"/>
    </source>
</evidence>
<sequence>MLADRAAEGTDEALADVLVSAWVKRPIHDGQVLYSCGMHLLGAPEVEIEVGAAHRPVRPLRRGRSVLQPYGYVRLTHG</sequence>
<reference evidence="1 2" key="1">
    <citation type="submission" date="2020-08" db="EMBL/GenBank/DDBJ databases">
        <title>Sequencing the genomes of 1000 actinobacteria strains.</title>
        <authorList>
            <person name="Klenk H.-P."/>
        </authorList>
    </citation>
    <scope>NUCLEOTIDE SEQUENCE [LARGE SCALE GENOMIC DNA]</scope>
    <source>
        <strain evidence="1 2">DSM 45507</strain>
    </source>
</reference>